<accession>A0AC35TFT5</accession>
<proteinExistence type="predicted"/>
<evidence type="ECO:0000313" key="1">
    <source>
        <dbReference type="Proteomes" id="UP000095286"/>
    </source>
</evidence>
<dbReference type="WBParaSite" id="RSKR_0000008300.1">
    <property type="protein sequence ID" value="RSKR_0000008300.1"/>
    <property type="gene ID" value="RSKR_0000008300"/>
</dbReference>
<sequence>MSAPIAAVQQQSQMQETKDTSAKVKVDKCVRFFNSLNQMMMKKTGREEDIEIIKVLVNDVVNERSTPEDFTRDLQNTLGSSAQPTLVNFLKQALPDLRRALLDGTASIRGIIYEGGNIQNAEYTLPTRSEHVSLPHQRTTNRPIVHQQQPILPNNHFNDPNSPLPHQRIPNQPHPQNQQRVVNNMMDGRSNGSIASAHHPPNHHQQQYNSMNHSYSEGSQQQGTNRSTITPVSNYNDVDTGSNYSRDSVSSSSVTITSGSQQQHHIHQPMIPQQQFAVPQTISENVGSRSIGYRKHTALLNSNSIAARIAAKFPDGGQIDDRTVYAISHAIESRMRSLLCQLSIVAEHRLEKSQLNPFYVQTGDCRKQIKFLEDIAKKEHEKRENRERESILKAKKSKNKDDPEIKKAKQIQLADEAVNQANQANAAAMAALNSGNRNLKRAWADSNPHDHNFSSGFTTVATHRPRKKRVTVRDLQFIFDMDPALKRCRLKHRLMLSTTPTDSL</sequence>
<reference evidence="2" key="1">
    <citation type="submission" date="2016-11" db="UniProtKB">
        <authorList>
            <consortium name="WormBaseParasite"/>
        </authorList>
    </citation>
    <scope>IDENTIFICATION</scope>
    <source>
        <strain evidence="2">KR3021</strain>
    </source>
</reference>
<organism evidence="1 2">
    <name type="scientific">Rhabditophanes sp. KR3021</name>
    <dbReference type="NCBI Taxonomy" id="114890"/>
    <lineage>
        <taxon>Eukaryota</taxon>
        <taxon>Metazoa</taxon>
        <taxon>Ecdysozoa</taxon>
        <taxon>Nematoda</taxon>
        <taxon>Chromadorea</taxon>
        <taxon>Rhabditida</taxon>
        <taxon>Tylenchina</taxon>
        <taxon>Panagrolaimomorpha</taxon>
        <taxon>Strongyloidoidea</taxon>
        <taxon>Alloionematidae</taxon>
        <taxon>Rhabditophanes</taxon>
    </lineage>
</organism>
<protein>
    <submittedName>
        <fullName evidence="2">TAFH domain-containing protein</fullName>
    </submittedName>
</protein>
<name>A0AC35TFT5_9BILA</name>
<dbReference type="Proteomes" id="UP000095286">
    <property type="component" value="Unplaced"/>
</dbReference>
<evidence type="ECO:0000313" key="2">
    <source>
        <dbReference type="WBParaSite" id="RSKR_0000008300.1"/>
    </source>
</evidence>